<dbReference type="CDD" id="cd14014">
    <property type="entry name" value="STKc_PknB_like"/>
    <property type="match status" value="1"/>
</dbReference>
<dbReference type="SUPFAM" id="SSF52058">
    <property type="entry name" value="L domain-like"/>
    <property type="match status" value="1"/>
</dbReference>
<dbReference type="SUPFAM" id="SSF56112">
    <property type="entry name" value="Protein kinase-like (PK-like)"/>
    <property type="match status" value="1"/>
</dbReference>
<keyword evidence="10" id="KW-1185">Reference proteome</keyword>
<feature type="domain" description="Protein kinase" evidence="8">
    <location>
        <begin position="83"/>
        <end position="359"/>
    </location>
</feature>
<dbReference type="InterPro" id="IPR000719">
    <property type="entry name" value="Prot_kinase_dom"/>
</dbReference>
<dbReference type="OrthoDB" id="500858at2"/>
<sequence length="1525" mass="166435">MDPNNPLPIDQKSRLTQHDLDTEKAEADPTLVEIDQVVRDAVHNTIKCELDSKANQLIEKLTNLETIRKLAAIQEPLPELGAYELLDEVGRGGMGTVYRAKHRQLGKIQALKVIHSHSGLTPEIRARFRREVQAIGALKHPNIIAAHDADFQGDVPYLVMDYVEGESLAEVQKRLRSEGKTISVGAACELVRQAALGLQYAHNQKITHRDIKPGNLMLDDEGVVRVLDLGLARLGAQDDASEHEATDLTRGGQILGTPDYMSPEQLRSSRDVDARADVYALGVTLFSLLVGSPVYRSQPGESFIAKASRILHEPLPNLRKRLPDVPKPLADIIAKCLAKSPDERLQSAGELAEAISQWASPEEVRAILPGYAPPQKQPTKHAVSPSETKAERSKFPPRVLIGVAAAILIPLLIAAGVMLKLNLPGGGELIVDCDDPNAKIQVVAVKDGQREDLSLTREVGNKLRLSEGRWTILIEGVDASEFTLSEKEIVINGGTPASIRVTRRDATLADRPLVEPARAAADAAKAATIALTQNRDGTVQRLPSQNTVDWSLLRSTGHFSGLLPSPAEHSKLWNWQIRPWLPPLTQHAHGLTENRIAIDPAGKYYAVISQYDCKIMELSSGVVTHTIASPQDSRWCGVALTAGCQRVALLSENGGYVEIRDARNRIVAQWDASDLIDGSSSHGAISWTTAGDQLVVWDNHKANVVDVAGNVQASIEFEAAAGPEQDPSNPRMPVQRAVACDPDSGQVAFGCTDGRVRIWNTESDTLRLLPSEREDESLRAVRWSPNGSFLGALRTRQWADGVALEIWSRDGLLKSTINEDQFNSVQQPASEFAWSPNGRALVLGSGKVVDHYGNLQRELDLLGEEREHGSPRITSVWVPAWSDDDAEGSQRIDFVASGDTYGLQCGRLQSFTPTGQSLPSAQFRNALQPQELSWIEETGELAAVFSYPDSSELRTWTIDGKPQSTVSIPRFVTGKIQSRGGKLLCRSGREFTLLDRKGSELGVHAFDENFELGQWECSNAGDWTAYFGKATDTGVVRLMDNSGESVIELQLPESIANTGFNTSSGYLFWSPDDKYLAATLLLEDATQRVFVWETASRGSLPFVTVELTDDQTPHLQWSPESQWLAVVPGTVDAENGTNLRFLHVASREVKEIATGQDYFPAWHSPEWFDESSIRVGGVALNMPVEPDGEIQVRDLGFTLQNAQAAVNMKELGKVLLVKSNAQRQTFEVWKDGTLQSASPAPPIAASDFRKNTEGTKAVFFTGNPYDAFVQVDLSTGTVDYLGMSLDNGSTVELTADGSLLNPNSDVDNYLGYTLRYPGGAEVTVTRSEFEKRQQATAPQAALNWILDIGGAVQVQGNDAWLSNRDIADNLAALSPSRIVNIDLTGCMLTNESLAQLVHFENLQSLDLSKTRLASLEFLPKLDQLTALSLQSMQLKTLGTLQHVDSLLHLDLSNSPFDSSIATTLVSASNLQTLNLANTNVDRFLLNDLAELSNLTTLDVQQSKILPAEIASFSQSHPAISVSSSP</sequence>
<dbReference type="EMBL" id="CP036298">
    <property type="protein sequence ID" value="QDV26025.1"/>
    <property type="molecule type" value="Genomic_DNA"/>
</dbReference>
<dbReference type="GO" id="GO:0004674">
    <property type="term" value="F:protein serine/threonine kinase activity"/>
    <property type="evidence" value="ECO:0007669"/>
    <property type="project" value="UniProtKB-EC"/>
</dbReference>
<dbReference type="SUPFAM" id="SSF50978">
    <property type="entry name" value="WD40 repeat-like"/>
    <property type="match status" value="1"/>
</dbReference>
<dbReference type="SUPFAM" id="SSF50969">
    <property type="entry name" value="YVTN repeat-like/Quinoprotein amine dehydrogenase"/>
    <property type="match status" value="1"/>
</dbReference>
<organism evidence="9 10">
    <name type="scientific">Aureliella helgolandensis</name>
    <dbReference type="NCBI Taxonomy" id="2527968"/>
    <lineage>
        <taxon>Bacteria</taxon>
        <taxon>Pseudomonadati</taxon>
        <taxon>Planctomycetota</taxon>
        <taxon>Planctomycetia</taxon>
        <taxon>Pirellulales</taxon>
        <taxon>Pirellulaceae</taxon>
        <taxon>Aureliella</taxon>
    </lineage>
</organism>
<dbReference type="RefSeq" id="WP_145081868.1">
    <property type="nucleotide sequence ID" value="NZ_CP036298.1"/>
</dbReference>
<keyword evidence="6" id="KW-0067">ATP-binding</keyword>
<keyword evidence="4" id="KW-0547">Nucleotide-binding</keyword>
<dbReference type="Gene3D" id="2.120.10.30">
    <property type="entry name" value="TolB, C-terminal domain"/>
    <property type="match status" value="1"/>
</dbReference>
<dbReference type="PANTHER" id="PTHR43289:SF6">
    <property type="entry name" value="SERINE_THREONINE-PROTEIN KINASE NEKL-3"/>
    <property type="match status" value="1"/>
</dbReference>
<dbReference type="Proteomes" id="UP000318017">
    <property type="component" value="Chromosome"/>
</dbReference>
<dbReference type="InterPro" id="IPR011044">
    <property type="entry name" value="Quino_amine_DH_bsu"/>
</dbReference>
<dbReference type="InterPro" id="IPR032675">
    <property type="entry name" value="LRR_dom_sf"/>
</dbReference>
<feature type="region of interest" description="Disordered" evidence="7">
    <location>
        <begin position="1"/>
        <end position="26"/>
    </location>
</feature>
<evidence type="ECO:0000313" key="10">
    <source>
        <dbReference type="Proteomes" id="UP000318017"/>
    </source>
</evidence>
<evidence type="ECO:0000256" key="6">
    <source>
        <dbReference type="ARBA" id="ARBA00022840"/>
    </source>
</evidence>
<keyword evidence="5 9" id="KW-0418">Kinase</keyword>
<feature type="compositionally biased region" description="Basic and acidic residues" evidence="7">
    <location>
        <begin position="11"/>
        <end position="26"/>
    </location>
</feature>
<dbReference type="PANTHER" id="PTHR43289">
    <property type="entry name" value="MITOGEN-ACTIVATED PROTEIN KINASE KINASE KINASE 20-RELATED"/>
    <property type="match status" value="1"/>
</dbReference>
<keyword evidence="3" id="KW-0677">Repeat</keyword>
<evidence type="ECO:0000256" key="2">
    <source>
        <dbReference type="ARBA" id="ARBA00022679"/>
    </source>
</evidence>
<dbReference type="Gene3D" id="3.80.10.10">
    <property type="entry name" value="Ribonuclease Inhibitor"/>
    <property type="match status" value="1"/>
</dbReference>
<dbReference type="Pfam" id="PF00400">
    <property type="entry name" value="WD40"/>
    <property type="match status" value="1"/>
</dbReference>
<dbReference type="PROSITE" id="PS51450">
    <property type="entry name" value="LRR"/>
    <property type="match status" value="1"/>
</dbReference>
<dbReference type="GO" id="GO:0005524">
    <property type="term" value="F:ATP binding"/>
    <property type="evidence" value="ECO:0007669"/>
    <property type="project" value="UniProtKB-KW"/>
</dbReference>
<keyword evidence="2 9" id="KW-0808">Transferase</keyword>
<feature type="region of interest" description="Disordered" evidence="7">
    <location>
        <begin position="370"/>
        <end position="390"/>
    </location>
</feature>
<dbReference type="InterPro" id="IPR011009">
    <property type="entry name" value="Kinase-like_dom_sf"/>
</dbReference>
<dbReference type="Gene3D" id="3.30.200.20">
    <property type="entry name" value="Phosphorylase Kinase, domain 1"/>
    <property type="match status" value="1"/>
</dbReference>
<dbReference type="PROSITE" id="PS50011">
    <property type="entry name" value="PROTEIN_KINASE_DOM"/>
    <property type="match status" value="1"/>
</dbReference>
<dbReference type="SMART" id="SM00220">
    <property type="entry name" value="S_TKc"/>
    <property type="match status" value="1"/>
</dbReference>
<dbReference type="InterPro" id="IPR011042">
    <property type="entry name" value="6-blade_b-propeller_TolB-like"/>
</dbReference>
<dbReference type="InterPro" id="IPR036322">
    <property type="entry name" value="WD40_repeat_dom_sf"/>
</dbReference>
<dbReference type="KEGG" id="ahel:Q31a_43950"/>
<evidence type="ECO:0000256" key="4">
    <source>
        <dbReference type="ARBA" id="ARBA00022741"/>
    </source>
</evidence>
<dbReference type="EC" id="2.7.11.1" evidence="9"/>
<gene>
    <name evidence="9" type="primary">pknB_17</name>
    <name evidence="9" type="ORF">Q31a_43950</name>
</gene>
<evidence type="ECO:0000256" key="3">
    <source>
        <dbReference type="ARBA" id="ARBA00022737"/>
    </source>
</evidence>
<evidence type="ECO:0000256" key="1">
    <source>
        <dbReference type="ARBA" id="ARBA00022614"/>
    </source>
</evidence>
<proteinExistence type="predicted"/>
<name>A0A518GBQ0_9BACT</name>
<evidence type="ECO:0000256" key="5">
    <source>
        <dbReference type="ARBA" id="ARBA00022777"/>
    </source>
</evidence>
<dbReference type="InterPro" id="IPR001680">
    <property type="entry name" value="WD40_rpt"/>
</dbReference>
<dbReference type="InterPro" id="IPR001611">
    <property type="entry name" value="Leu-rich_rpt"/>
</dbReference>
<dbReference type="Pfam" id="PF00069">
    <property type="entry name" value="Pkinase"/>
    <property type="match status" value="1"/>
</dbReference>
<evidence type="ECO:0000259" key="8">
    <source>
        <dbReference type="PROSITE" id="PS50011"/>
    </source>
</evidence>
<evidence type="ECO:0000313" key="9">
    <source>
        <dbReference type="EMBL" id="QDV26025.1"/>
    </source>
</evidence>
<reference evidence="9 10" key="1">
    <citation type="submission" date="2019-02" db="EMBL/GenBank/DDBJ databases">
        <title>Deep-cultivation of Planctomycetes and their phenomic and genomic characterization uncovers novel biology.</title>
        <authorList>
            <person name="Wiegand S."/>
            <person name="Jogler M."/>
            <person name="Boedeker C."/>
            <person name="Pinto D."/>
            <person name="Vollmers J."/>
            <person name="Rivas-Marin E."/>
            <person name="Kohn T."/>
            <person name="Peeters S.H."/>
            <person name="Heuer A."/>
            <person name="Rast P."/>
            <person name="Oberbeckmann S."/>
            <person name="Bunk B."/>
            <person name="Jeske O."/>
            <person name="Meyerdierks A."/>
            <person name="Storesund J.E."/>
            <person name="Kallscheuer N."/>
            <person name="Luecker S."/>
            <person name="Lage O.M."/>
            <person name="Pohl T."/>
            <person name="Merkel B.J."/>
            <person name="Hornburger P."/>
            <person name="Mueller R.-W."/>
            <person name="Bruemmer F."/>
            <person name="Labrenz M."/>
            <person name="Spormann A.M."/>
            <person name="Op den Camp H."/>
            <person name="Overmann J."/>
            <person name="Amann R."/>
            <person name="Jetten M.S.M."/>
            <person name="Mascher T."/>
            <person name="Medema M.H."/>
            <person name="Devos D.P."/>
            <person name="Kaster A.-K."/>
            <person name="Ovreas L."/>
            <person name="Rohde M."/>
            <person name="Galperin M.Y."/>
            <person name="Jogler C."/>
        </authorList>
    </citation>
    <scope>NUCLEOTIDE SEQUENCE [LARGE SCALE GENOMIC DNA]</scope>
    <source>
        <strain evidence="9 10">Q31a</strain>
    </source>
</reference>
<dbReference type="PROSITE" id="PS00108">
    <property type="entry name" value="PROTEIN_KINASE_ST"/>
    <property type="match status" value="1"/>
</dbReference>
<dbReference type="InterPro" id="IPR008271">
    <property type="entry name" value="Ser/Thr_kinase_AS"/>
</dbReference>
<evidence type="ECO:0000256" key="7">
    <source>
        <dbReference type="SAM" id="MobiDB-lite"/>
    </source>
</evidence>
<dbReference type="Gene3D" id="1.10.510.10">
    <property type="entry name" value="Transferase(Phosphotransferase) domain 1"/>
    <property type="match status" value="1"/>
</dbReference>
<dbReference type="InterPro" id="IPR015943">
    <property type="entry name" value="WD40/YVTN_repeat-like_dom_sf"/>
</dbReference>
<protein>
    <submittedName>
        <fullName evidence="9">Serine/threonine-protein kinase PknB</fullName>
        <ecNumber evidence="9">2.7.11.1</ecNumber>
    </submittedName>
</protein>
<accession>A0A518GBQ0</accession>
<dbReference type="Gene3D" id="2.130.10.10">
    <property type="entry name" value="YVTN repeat-like/Quinoprotein amine dehydrogenase"/>
    <property type="match status" value="1"/>
</dbReference>
<keyword evidence="1" id="KW-0433">Leucine-rich repeat</keyword>